<dbReference type="RefSeq" id="WP_195168696.1">
    <property type="nucleotide sequence ID" value="NZ_CP062983.1"/>
</dbReference>
<dbReference type="Proteomes" id="UP000594468">
    <property type="component" value="Chromosome"/>
</dbReference>
<evidence type="ECO:0000313" key="7">
    <source>
        <dbReference type="EMBL" id="QPC80621.1"/>
    </source>
</evidence>
<dbReference type="GO" id="GO:0015074">
    <property type="term" value="P:DNA integration"/>
    <property type="evidence" value="ECO:0007669"/>
    <property type="project" value="InterPro"/>
</dbReference>
<keyword evidence="8" id="KW-1185">Reference proteome</keyword>
<dbReference type="Gene3D" id="1.10.150.130">
    <property type="match status" value="1"/>
</dbReference>
<dbReference type="EMBL" id="CP062983">
    <property type="protein sequence ID" value="QPC80621.1"/>
    <property type="molecule type" value="Genomic_DNA"/>
</dbReference>
<keyword evidence="2 4" id="KW-0238">DNA-binding</keyword>
<accession>A0A7S8E5A6</accession>
<evidence type="ECO:0000256" key="1">
    <source>
        <dbReference type="ARBA" id="ARBA00008857"/>
    </source>
</evidence>
<evidence type="ECO:0000313" key="8">
    <source>
        <dbReference type="Proteomes" id="UP000594468"/>
    </source>
</evidence>
<protein>
    <submittedName>
        <fullName evidence="7">Tyrosine-type recombinase/integrase</fullName>
    </submittedName>
</protein>
<dbReference type="AlphaFoldDB" id="A0A7S8E5A6"/>
<dbReference type="InterPro" id="IPR013762">
    <property type="entry name" value="Integrase-like_cat_sf"/>
</dbReference>
<dbReference type="Gene3D" id="1.10.443.10">
    <property type="entry name" value="Intergrase catalytic core"/>
    <property type="match status" value="1"/>
</dbReference>
<evidence type="ECO:0000256" key="2">
    <source>
        <dbReference type="ARBA" id="ARBA00023125"/>
    </source>
</evidence>
<dbReference type="InterPro" id="IPR011010">
    <property type="entry name" value="DNA_brk_join_enz"/>
</dbReference>
<evidence type="ECO:0000256" key="4">
    <source>
        <dbReference type="PROSITE-ProRule" id="PRU01248"/>
    </source>
</evidence>
<reference evidence="7 8" key="1">
    <citation type="submission" date="2020-02" db="EMBL/GenBank/DDBJ databases">
        <authorList>
            <person name="Zheng R.K."/>
            <person name="Sun C.M."/>
        </authorList>
    </citation>
    <scope>NUCLEOTIDE SEQUENCE [LARGE SCALE GENOMIC DNA]</scope>
    <source>
        <strain evidence="8">rifampicinis</strain>
    </source>
</reference>
<dbReference type="PANTHER" id="PTHR30349">
    <property type="entry name" value="PHAGE INTEGRASE-RELATED"/>
    <property type="match status" value="1"/>
</dbReference>
<dbReference type="CDD" id="cd00397">
    <property type="entry name" value="DNA_BRE_C"/>
    <property type="match status" value="1"/>
</dbReference>
<evidence type="ECO:0000256" key="3">
    <source>
        <dbReference type="ARBA" id="ARBA00023172"/>
    </source>
</evidence>
<evidence type="ECO:0000259" key="6">
    <source>
        <dbReference type="PROSITE" id="PS51900"/>
    </source>
</evidence>
<sequence>MVDAISYEDLVRFLGYCKQGRGVQARTLKAYTGYLRSFFGWCEAVGYIDRSPARALTSPKYIEPPKTVLGVPVAHLRQMLDFTEQASPRNYAILLFMMVTGCRVSATSNLLCGNLDLQQGSALVFEKGQRWVTYEFDELTAGALSNWLVQRPNAKHDYVWTGPGPKYVQFRATGIRKMLSDLCVRLRLPHYTPHQLRHSVGEIIANHDHSELAVATALNHKNLQSARIYMPQRIQRTRVMRREIESTLYPERAAKGKTELQETVAVKT</sequence>
<dbReference type="GO" id="GO:0006310">
    <property type="term" value="P:DNA recombination"/>
    <property type="evidence" value="ECO:0007669"/>
    <property type="project" value="UniProtKB-KW"/>
</dbReference>
<dbReference type="PROSITE" id="PS51900">
    <property type="entry name" value="CB"/>
    <property type="match status" value="1"/>
</dbReference>
<keyword evidence="3" id="KW-0233">DNA recombination</keyword>
<dbReference type="GO" id="GO:0003677">
    <property type="term" value="F:DNA binding"/>
    <property type="evidence" value="ECO:0007669"/>
    <property type="project" value="UniProtKB-UniRule"/>
</dbReference>
<proteinExistence type="inferred from homology"/>
<name>A0A7S8E5A6_9CHLR</name>
<comment type="similarity">
    <text evidence="1">Belongs to the 'phage' integrase family.</text>
</comment>
<gene>
    <name evidence="7" type="ORF">G4Y79_12960</name>
</gene>
<organism evidence="7 8">
    <name type="scientific">Phototrophicus methaneseepsis</name>
    <dbReference type="NCBI Taxonomy" id="2710758"/>
    <lineage>
        <taxon>Bacteria</taxon>
        <taxon>Bacillati</taxon>
        <taxon>Chloroflexota</taxon>
        <taxon>Candidatus Thermofontia</taxon>
        <taxon>Phototrophicales</taxon>
        <taxon>Phototrophicaceae</taxon>
        <taxon>Phototrophicus</taxon>
    </lineage>
</organism>
<dbReference type="InterPro" id="IPR010998">
    <property type="entry name" value="Integrase_recombinase_N"/>
</dbReference>
<evidence type="ECO:0000259" key="5">
    <source>
        <dbReference type="PROSITE" id="PS51898"/>
    </source>
</evidence>
<dbReference type="InterPro" id="IPR002104">
    <property type="entry name" value="Integrase_catalytic"/>
</dbReference>
<feature type="domain" description="Tyr recombinase" evidence="5">
    <location>
        <begin position="66"/>
        <end position="242"/>
    </location>
</feature>
<dbReference type="PROSITE" id="PS51898">
    <property type="entry name" value="TYR_RECOMBINASE"/>
    <property type="match status" value="1"/>
</dbReference>
<dbReference type="Pfam" id="PF00589">
    <property type="entry name" value="Phage_integrase"/>
    <property type="match status" value="1"/>
</dbReference>
<dbReference type="PANTHER" id="PTHR30349:SF64">
    <property type="entry name" value="PROPHAGE INTEGRASE INTD-RELATED"/>
    <property type="match status" value="1"/>
</dbReference>
<dbReference type="SUPFAM" id="SSF56349">
    <property type="entry name" value="DNA breaking-rejoining enzymes"/>
    <property type="match status" value="1"/>
</dbReference>
<feature type="domain" description="Core-binding (CB)" evidence="6">
    <location>
        <begin position="1"/>
        <end position="43"/>
    </location>
</feature>
<dbReference type="InterPro" id="IPR044068">
    <property type="entry name" value="CB"/>
</dbReference>
<dbReference type="KEGG" id="pmet:G4Y79_12960"/>
<dbReference type="InterPro" id="IPR050090">
    <property type="entry name" value="Tyrosine_recombinase_XerCD"/>
</dbReference>